<feature type="transmembrane region" description="Helical" evidence="11">
    <location>
        <begin position="237"/>
        <end position="260"/>
    </location>
</feature>
<sequence>RGSKRCRRLLNLPASTVPAPSAALPSLSPTVPAPRVSPNCCRESKQGPRRRIASNSSGQLSLFEQAQDSTGGGESSSGDGDSSNGDGDSSNGDGDSSNGDGDSSNGDGEALKTDDGGCEAEAARLRALSGFSNEERGFQFQLNFDWMRNWNPHRFIRCSSCNGILMCYLDGAYVVEMALGGTAPPRGSAAAAASMRRRRTTGGAGAGGGGGAAGGAAGTMLQFYTDDAPGLKISPNVVLFMSIGFIAFVAILHVVGKIYLVRREA</sequence>
<feature type="region of interest" description="Disordered" evidence="10">
    <location>
        <begin position="1"/>
        <end position="116"/>
    </location>
</feature>
<dbReference type="AlphaFoldDB" id="A0AAV0ITM1"/>
<dbReference type="Pfam" id="PF03911">
    <property type="entry name" value="Sec61_beta"/>
    <property type="match status" value="1"/>
</dbReference>
<dbReference type="Proteomes" id="UP001154282">
    <property type="component" value="Unassembled WGS sequence"/>
</dbReference>
<evidence type="ECO:0000256" key="2">
    <source>
        <dbReference type="ARBA" id="ARBA00006103"/>
    </source>
</evidence>
<comment type="similarity">
    <text evidence="2">Belongs to the SEC61-beta family.</text>
</comment>
<dbReference type="GO" id="GO:0006886">
    <property type="term" value="P:intracellular protein transport"/>
    <property type="evidence" value="ECO:0007669"/>
    <property type="project" value="InterPro"/>
</dbReference>
<proteinExistence type="inferred from homology"/>
<evidence type="ECO:0000256" key="11">
    <source>
        <dbReference type="SAM" id="Phobius"/>
    </source>
</evidence>
<evidence type="ECO:0000313" key="12">
    <source>
        <dbReference type="EMBL" id="CAI0400965.1"/>
    </source>
</evidence>
<evidence type="ECO:0000256" key="6">
    <source>
        <dbReference type="ARBA" id="ARBA00022927"/>
    </source>
</evidence>
<keyword evidence="3" id="KW-0813">Transport</keyword>
<evidence type="ECO:0000256" key="3">
    <source>
        <dbReference type="ARBA" id="ARBA00022448"/>
    </source>
</evidence>
<keyword evidence="7 11" id="KW-1133">Transmembrane helix</keyword>
<keyword evidence="6" id="KW-0653">Protein transport</keyword>
<evidence type="ECO:0000256" key="7">
    <source>
        <dbReference type="ARBA" id="ARBA00022989"/>
    </source>
</evidence>
<evidence type="ECO:0000256" key="10">
    <source>
        <dbReference type="SAM" id="MobiDB-lite"/>
    </source>
</evidence>
<feature type="non-terminal residue" evidence="12">
    <location>
        <position position="1"/>
    </location>
</feature>
<keyword evidence="5" id="KW-0256">Endoplasmic reticulum</keyword>
<accession>A0AAV0ITM1</accession>
<protein>
    <submittedName>
        <fullName evidence="12">Uncharacterized protein</fullName>
    </submittedName>
</protein>
<evidence type="ECO:0000256" key="1">
    <source>
        <dbReference type="ARBA" id="ARBA00004389"/>
    </source>
</evidence>
<feature type="compositionally biased region" description="Polar residues" evidence="10">
    <location>
        <begin position="53"/>
        <end position="67"/>
    </location>
</feature>
<reference evidence="12" key="1">
    <citation type="submission" date="2022-08" db="EMBL/GenBank/DDBJ databases">
        <authorList>
            <person name="Gutierrez-Valencia J."/>
        </authorList>
    </citation>
    <scope>NUCLEOTIDE SEQUENCE</scope>
</reference>
<dbReference type="InterPro" id="IPR016482">
    <property type="entry name" value="SecG/Sec61-beta/Sbh"/>
</dbReference>
<evidence type="ECO:0000256" key="8">
    <source>
        <dbReference type="ARBA" id="ARBA00023010"/>
    </source>
</evidence>
<keyword evidence="9 11" id="KW-0472">Membrane</keyword>
<name>A0AAV0ITM1_9ROSI</name>
<organism evidence="12 13">
    <name type="scientific">Linum tenue</name>
    <dbReference type="NCBI Taxonomy" id="586396"/>
    <lineage>
        <taxon>Eukaryota</taxon>
        <taxon>Viridiplantae</taxon>
        <taxon>Streptophyta</taxon>
        <taxon>Embryophyta</taxon>
        <taxon>Tracheophyta</taxon>
        <taxon>Spermatophyta</taxon>
        <taxon>Magnoliopsida</taxon>
        <taxon>eudicotyledons</taxon>
        <taxon>Gunneridae</taxon>
        <taxon>Pentapetalae</taxon>
        <taxon>rosids</taxon>
        <taxon>fabids</taxon>
        <taxon>Malpighiales</taxon>
        <taxon>Linaceae</taxon>
        <taxon>Linum</taxon>
    </lineage>
</organism>
<comment type="caution">
    <text evidence="12">The sequence shown here is derived from an EMBL/GenBank/DDBJ whole genome shotgun (WGS) entry which is preliminary data.</text>
</comment>
<dbReference type="PANTHER" id="PTHR13509">
    <property type="entry name" value="SEC61 SUBUNIT BETA"/>
    <property type="match status" value="1"/>
</dbReference>
<feature type="transmembrane region" description="Helical" evidence="11">
    <location>
        <begin position="204"/>
        <end position="225"/>
    </location>
</feature>
<keyword evidence="4 11" id="KW-0812">Transmembrane</keyword>
<evidence type="ECO:0000256" key="4">
    <source>
        <dbReference type="ARBA" id="ARBA00022692"/>
    </source>
</evidence>
<feature type="compositionally biased region" description="Low complexity" evidence="10">
    <location>
        <begin position="76"/>
        <end position="108"/>
    </location>
</feature>
<keyword evidence="13" id="KW-1185">Reference proteome</keyword>
<dbReference type="GO" id="GO:0005784">
    <property type="term" value="C:Sec61 translocon complex"/>
    <property type="evidence" value="ECO:0007669"/>
    <property type="project" value="InterPro"/>
</dbReference>
<dbReference type="EMBL" id="CAMGYJ010000004">
    <property type="protein sequence ID" value="CAI0400965.1"/>
    <property type="molecule type" value="Genomic_DNA"/>
</dbReference>
<comment type="subcellular location">
    <subcellularLocation>
        <location evidence="1">Endoplasmic reticulum membrane</location>
        <topology evidence="1">Single-pass membrane protein</topology>
    </subcellularLocation>
</comment>
<evidence type="ECO:0000256" key="9">
    <source>
        <dbReference type="ARBA" id="ARBA00023136"/>
    </source>
</evidence>
<evidence type="ECO:0000313" key="13">
    <source>
        <dbReference type="Proteomes" id="UP001154282"/>
    </source>
</evidence>
<feature type="compositionally biased region" description="Low complexity" evidence="10">
    <location>
        <begin position="13"/>
        <end position="34"/>
    </location>
</feature>
<evidence type="ECO:0000256" key="5">
    <source>
        <dbReference type="ARBA" id="ARBA00022824"/>
    </source>
</evidence>
<gene>
    <name evidence="12" type="ORF">LITE_LOCUS10989</name>
</gene>
<dbReference type="InterPro" id="IPR030671">
    <property type="entry name" value="Sec61-beta/Sbh"/>
</dbReference>
<keyword evidence="8" id="KW-0811">Translocation</keyword>